<evidence type="ECO:0000313" key="1">
    <source>
        <dbReference type="EMBL" id="BAU49290.1"/>
    </source>
</evidence>
<name>A0A1B4V6Y9_9GAMM</name>
<dbReference type="SUPFAM" id="SSF52402">
    <property type="entry name" value="Adenine nucleotide alpha hydrolases-like"/>
    <property type="match status" value="1"/>
</dbReference>
<accession>A0A1B4V6Y9</accession>
<keyword evidence="2" id="KW-1185">Reference proteome</keyword>
<dbReference type="Proteomes" id="UP000218899">
    <property type="component" value="Chromosome"/>
</dbReference>
<dbReference type="SUPFAM" id="SSF56235">
    <property type="entry name" value="N-terminal nucleophile aminohydrolases (Ntn hydrolases)"/>
    <property type="match status" value="1"/>
</dbReference>
<dbReference type="AlphaFoldDB" id="A0A1B4V6Y9"/>
<dbReference type="InterPro" id="IPR029055">
    <property type="entry name" value="Ntn_hydrolases_N"/>
</dbReference>
<protein>
    <recommendedName>
        <fullName evidence="3">Asparagine synthase</fullName>
    </recommendedName>
</protein>
<dbReference type="Gene3D" id="3.60.20.10">
    <property type="entry name" value="Glutamine Phosphoribosylpyrophosphate, subunit 1, domain 1"/>
    <property type="match status" value="1"/>
</dbReference>
<reference evidence="1 2" key="1">
    <citation type="submission" date="2015-08" db="EMBL/GenBank/DDBJ databases">
        <title>Complete genome sequence of Sulfurifustis variabilis.</title>
        <authorList>
            <person name="Miura A."/>
            <person name="Kojima H."/>
            <person name="Fukui M."/>
        </authorList>
    </citation>
    <scope>NUCLEOTIDE SEQUENCE [LARGE SCALE GENOMIC DNA]</scope>
    <source>
        <strain evidence="2">skN76</strain>
    </source>
</reference>
<sequence>MADNYSVRFDTSHRNFDSLLHRGQFILGPPVDVAGWPTMVLEGGVRLTFHPDLGVTRVSGAGVALTLAGFMLDPVFPGRTDVEILRSLADGCARVEDIVARTAGLGGRWALIASDRKRRIVLNDAIGLRQLFYTIDARSGACWAASQPKLLADLLDFRVSEAAARFMDSYAFRRQQEFWWPGDTTPYREVRHLLPNHCLDLESGRAERYWPKRPLPRLGVEEGAERVAATLRGLLLAAAERFELAIPVTAGLDSRLVLAASRDIRHRAVYFTVRQGRMADDSADLSIPPRLLARLGLEHETIRAAASMSAEFSSFFKRHVFLAHDHYGADAEAIYAHFALRRVAVTGSGAEIGRSPYLEFIRPRQPLSPGYLAYVKGYGGNDFVIEANRAWLNGLGPLHGTSAIELYEWEQEHGNWLAMTQLEFDTAWRDIIAAYNCRDVLANLLAVHDRHRRAPGYTLFRRIIEKLWPEVLCEPINPHKVERLPGLRRCLARWRTACRLYASGARKPSADAGGS</sequence>
<dbReference type="KEGG" id="sva:SVA_2742"/>
<gene>
    <name evidence="1" type="ORF">SVA_2742</name>
</gene>
<evidence type="ECO:0008006" key="3">
    <source>
        <dbReference type="Google" id="ProtNLM"/>
    </source>
</evidence>
<dbReference type="RefSeq" id="WP_096461712.1">
    <property type="nucleotide sequence ID" value="NZ_AP014936.1"/>
</dbReference>
<proteinExistence type="predicted"/>
<dbReference type="OrthoDB" id="2462219at2"/>
<dbReference type="EMBL" id="AP014936">
    <property type="protein sequence ID" value="BAU49290.1"/>
    <property type="molecule type" value="Genomic_DNA"/>
</dbReference>
<organism evidence="1 2">
    <name type="scientific">Sulfurifustis variabilis</name>
    <dbReference type="NCBI Taxonomy" id="1675686"/>
    <lineage>
        <taxon>Bacteria</taxon>
        <taxon>Pseudomonadati</taxon>
        <taxon>Pseudomonadota</taxon>
        <taxon>Gammaproteobacteria</taxon>
        <taxon>Acidiferrobacterales</taxon>
        <taxon>Acidiferrobacteraceae</taxon>
        <taxon>Sulfurifustis</taxon>
    </lineage>
</organism>
<evidence type="ECO:0000313" key="2">
    <source>
        <dbReference type="Proteomes" id="UP000218899"/>
    </source>
</evidence>